<evidence type="ECO:0000313" key="3">
    <source>
        <dbReference type="Proteomes" id="UP000177579"/>
    </source>
</evidence>
<keyword evidence="1" id="KW-0472">Membrane</keyword>
<feature type="transmembrane region" description="Helical" evidence="1">
    <location>
        <begin position="9"/>
        <end position="27"/>
    </location>
</feature>
<dbReference type="InterPro" id="IPR011042">
    <property type="entry name" value="6-blade_b-propeller_TolB-like"/>
</dbReference>
<sequence length="412" mass="46446">MFEEKYKKILLITIFVIITIFFGYLLYKLFFAPAKEPVATTPKATTTETGGFPYADTGKGQIITEEGEVQPLKEIVDKIPAKESAIANGNLTQTTEISKANSFGSALSGNGSSINYYNKNDNKFYTISKNNEITELSNKQFYNVEKVTWAPNKNKAIIEYPDGANIIYNFETEKQITLPAHWKNFDFSSTGDEIVMKSMGLDPENRWLAITNEDGSKVQAIESLGAKDATVYPSWSPNNQSVAMYTEGKDFDRQEVFFVGLNNENFKSTIVEGRGFEPKWQPDGKRLLYSVYSNKNNMKPNLWIVDAQGEDIGQNRKSLNLETWANKCSFGSADTLYCAVPENLPEGAGLFPELAENTRDRLYKIDTKTGIKKLLATTKESYNMTNLIISENEYNLYFTDQTTGIIHKIKLK</sequence>
<keyword evidence="1" id="KW-1133">Transmembrane helix</keyword>
<evidence type="ECO:0008006" key="4">
    <source>
        <dbReference type="Google" id="ProtNLM"/>
    </source>
</evidence>
<dbReference type="Proteomes" id="UP000177579">
    <property type="component" value="Unassembled WGS sequence"/>
</dbReference>
<organism evidence="2 3">
    <name type="scientific">Candidatus Falkowbacteria bacterium RIFOXYD2_FULL_34_120</name>
    <dbReference type="NCBI Taxonomy" id="1798007"/>
    <lineage>
        <taxon>Bacteria</taxon>
        <taxon>Candidatus Falkowiibacteriota</taxon>
    </lineage>
</organism>
<dbReference type="SUPFAM" id="SSF82171">
    <property type="entry name" value="DPP6 N-terminal domain-like"/>
    <property type="match status" value="1"/>
</dbReference>
<reference evidence="2 3" key="1">
    <citation type="journal article" date="2016" name="Nat. Commun.">
        <title>Thousands of microbial genomes shed light on interconnected biogeochemical processes in an aquifer system.</title>
        <authorList>
            <person name="Anantharaman K."/>
            <person name="Brown C.T."/>
            <person name="Hug L.A."/>
            <person name="Sharon I."/>
            <person name="Castelle C.J."/>
            <person name="Probst A.J."/>
            <person name="Thomas B.C."/>
            <person name="Singh A."/>
            <person name="Wilkins M.J."/>
            <person name="Karaoz U."/>
            <person name="Brodie E.L."/>
            <person name="Williams K.H."/>
            <person name="Hubbard S.S."/>
            <person name="Banfield J.F."/>
        </authorList>
    </citation>
    <scope>NUCLEOTIDE SEQUENCE [LARGE SCALE GENOMIC DNA]</scope>
</reference>
<accession>A0A1F5TR18</accession>
<dbReference type="PANTHER" id="PTHR36842:SF1">
    <property type="entry name" value="PROTEIN TOLB"/>
    <property type="match status" value="1"/>
</dbReference>
<comment type="caution">
    <text evidence="2">The sequence shown here is derived from an EMBL/GenBank/DDBJ whole genome shotgun (WGS) entry which is preliminary data.</text>
</comment>
<gene>
    <name evidence="2" type="ORF">A2531_00250</name>
</gene>
<name>A0A1F5TR18_9BACT</name>
<dbReference type="PANTHER" id="PTHR36842">
    <property type="entry name" value="PROTEIN TOLB HOMOLOG"/>
    <property type="match status" value="1"/>
</dbReference>
<dbReference type="AlphaFoldDB" id="A0A1F5TR18"/>
<dbReference type="Gene3D" id="2.120.10.30">
    <property type="entry name" value="TolB, C-terminal domain"/>
    <property type="match status" value="1"/>
</dbReference>
<protein>
    <recommendedName>
        <fullName evidence="4">Dipeptidylpeptidase IV N-terminal domain-containing protein</fullName>
    </recommendedName>
</protein>
<evidence type="ECO:0000313" key="2">
    <source>
        <dbReference type="EMBL" id="OGF41279.1"/>
    </source>
</evidence>
<evidence type="ECO:0000256" key="1">
    <source>
        <dbReference type="SAM" id="Phobius"/>
    </source>
</evidence>
<dbReference type="EMBL" id="MFGO01000011">
    <property type="protein sequence ID" value="OGF41279.1"/>
    <property type="molecule type" value="Genomic_DNA"/>
</dbReference>
<proteinExistence type="predicted"/>
<keyword evidence="1" id="KW-0812">Transmembrane</keyword>